<dbReference type="Proteomes" id="UP000515211">
    <property type="component" value="Chromosome 3"/>
</dbReference>
<keyword evidence="7" id="KW-0238">DNA-binding</keyword>
<feature type="domain" description="BED-type" evidence="12">
    <location>
        <begin position="40"/>
        <end position="95"/>
    </location>
</feature>
<dbReference type="SMART" id="SM00614">
    <property type="entry name" value="ZnF_BED"/>
    <property type="match status" value="1"/>
</dbReference>
<feature type="region of interest" description="Disordered" evidence="11">
    <location>
        <begin position="1"/>
        <end position="36"/>
    </location>
</feature>
<dbReference type="GeneID" id="127745489"/>
<accession>A0A9C6THG9</accession>
<evidence type="ECO:0000256" key="4">
    <source>
        <dbReference type="ARBA" id="ARBA00022771"/>
    </source>
</evidence>
<comment type="subunit">
    <text evidence="2">Homodimer.</text>
</comment>
<keyword evidence="3" id="KW-0479">Metal-binding</keyword>
<dbReference type="Pfam" id="PF14372">
    <property type="entry name" value="hAT-like_RNase-H"/>
    <property type="match status" value="1"/>
</dbReference>
<keyword evidence="13" id="KW-1185">Reference proteome</keyword>
<evidence type="ECO:0000256" key="7">
    <source>
        <dbReference type="ARBA" id="ARBA00023125"/>
    </source>
</evidence>
<name>A0A9C6THG9_ARADU</name>
<evidence type="ECO:0000256" key="10">
    <source>
        <dbReference type="PROSITE-ProRule" id="PRU00027"/>
    </source>
</evidence>
<dbReference type="PANTHER" id="PTHR46481:SF11">
    <property type="entry name" value="ZINC FINGER BED DOMAIN-CONTAINING PROTEIN RICESLEEPER 2-LIKE"/>
    <property type="match status" value="1"/>
</dbReference>
<dbReference type="AlphaFoldDB" id="A0A9C6THG9"/>
<keyword evidence="5" id="KW-0862">Zinc</keyword>
<dbReference type="SUPFAM" id="SSF53098">
    <property type="entry name" value="Ribonuclease H-like"/>
    <property type="match status" value="1"/>
</dbReference>
<dbReference type="InterPro" id="IPR025525">
    <property type="entry name" value="hAT-like_transposase_RNase-H"/>
</dbReference>
<dbReference type="GO" id="GO:0008270">
    <property type="term" value="F:zinc ion binding"/>
    <property type="evidence" value="ECO:0007669"/>
    <property type="project" value="UniProtKB-KW"/>
</dbReference>
<gene>
    <name evidence="14" type="primary">LOC127745489</name>
</gene>
<dbReference type="GO" id="GO:0003677">
    <property type="term" value="F:DNA binding"/>
    <property type="evidence" value="ECO:0007669"/>
    <property type="project" value="UniProtKB-KW"/>
</dbReference>
<keyword evidence="6" id="KW-0805">Transcription regulation</keyword>
<dbReference type="KEGG" id="adu:127745489"/>
<reference evidence="14" key="2">
    <citation type="submission" date="2025-08" db="UniProtKB">
        <authorList>
            <consortium name="RefSeq"/>
        </authorList>
    </citation>
    <scope>IDENTIFICATION</scope>
    <source>
        <tissue evidence="14">Whole plant</tissue>
    </source>
</reference>
<keyword evidence="8" id="KW-0804">Transcription</keyword>
<dbReference type="Pfam" id="PF05699">
    <property type="entry name" value="Dimer_Tnp_hAT"/>
    <property type="match status" value="1"/>
</dbReference>
<dbReference type="RefSeq" id="XP_052114216.1">
    <property type="nucleotide sequence ID" value="XM_052258256.1"/>
</dbReference>
<evidence type="ECO:0000313" key="13">
    <source>
        <dbReference type="Proteomes" id="UP000515211"/>
    </source>
</evidence>
<evidence type="ECO:0000256" key="2">
    <source>
        <dbReference type="ARBA" id="ARBA00011738"/>
    </source>
</evidence>
<dbReference type="InterPro" id="IPR008906">
    <property type="entry name" value="HATC_C_dom"/>
</dbReference>
<protein>
    <submittedName>
        <fullName evidence="14">Zinc finger BED domain-containing protein RICESLEEPER 2-like</fullName>
    </submittedName>
</protein>
<proteinExistence type="predicted"/>
<dbReference type="GO" id="GO:0005634">
    <property type="term" value="C:nucleus"/>
    <property type="evidence" value="ECO:0007669"/>
    <property type="project" value="UniProtKB-SubCell"/>
</dbReference>
<organism evidence="13 14">
    <name type="scientific">Arachis duranensis</name>
    <name type="common">Wild peanut</name>
    <dbReference type="NCBI Taxonomy" id="130453"/>
    <lineage>
        <taxon>Eukaryota</taxon>
        <taxon>Viridiplantae</taxon>
        <taxon>Streptophyta</taxon>
        <taxon>Embryophyta</taxon>
        <taxon>Tracheophyta</taxon>
        <taxon>Spermatophyta</taxon>
        <taxon>Magnoliopsida</taxon>
        <taxon>eudicotyledons</taxon>
        <taxon>Gunneridae</taxon>
        <taxon>Pentapetalae</taxon>
        <taxon>rosids</taxon>
        <taxon>fabids</taxon>
        <taxon>Fabales</taxon>
        <taxon>Fabaceae</taxon>
        <taxon>Papilionoideae</taxon>
        <taxon>50 kb inversion clade</taxon>
        <taxon>dalbergioids sensu lato</taxon>
        <taxon>Dalbergieae</taxon>
        <taxon>Pterocarpus clade</taxon>
        <taxon>Arachis</taxon>
    </lineage>
</organism>
<dbReference type="PANTHER" id="PTHR46481">
    <property type="entry name" value="ZINC FINGER BED DOMAIN-CONTAINING PROTEIN 4"/>
    <property type="match status" value="1"/>
</dbReference>
<reference evidence="13" key="1">
    <citation type="journal article" date="2016" name="Nat. Genet.">
        <title>The genome sequences of Arachis duranensis and Arachis ipaensis, the diploid ancestors of cultivated peanut.</title>
        <authorList>
            <person name="Bertioli D.J."/>
            <person name="Cannon S.B."/>
            <person name="Froenicke L."/>
            <person name="Huang G."/>
            <person name="Farmer A.D."/>
            <person name="Cannon E.K."/>
            <person name="Liu X."/>
            <person name="Gao D."/>
            <person name="Clevenger J."/>
            <person name="Dash S."/>
            <person name="Ren L."/>
            <person name="Moretzsohn M.C."/>
            <person name="Shirasawa K."/>
            <person name="Huang W."/>
            <person name="Vidigal B."/>
            <person name="Abernathy B."/>
            <person name="Chu Y."/>
            <person name="Niederhuth C.E."/>
            <person name="Umale P."/>
            <person name="Araujo A.C."/>
            <person name="Kozik A."/>
            <person name="Kim K.D."/>
            <person name="Burow M.D."/>
            <person name="Varshney R.K."/>
            <person name="Wang X."/>
            <person name="Zhang X."/>
            <person name="Barkley N."/>
            <person name="Guimaraes P.M."/>
            <person name="Isobe S."/>
            <person name="Guo B."/>
            <person name="Liao B."/>
            <person name="Stalker H.T."/>
            <person name="Schmitz R.J."/>
            <person name="Scheffler B.E."/>
            <person name="Leal-Bertioli S.C."/>
            <person name="Xun X."/>
            <person name="Jackson S.A."/>
            <person name="Michelmore R."/>
            <person name="Ozias-Akins P."/>
        </authorList>
    </citation>
    <scope>NUCLEOTIDE SEQUENCE [LARGE SCALE GENOMIC DNA]</scope>
    <source>
        <strain evidence="13">cv. V14167</strain>
    </source>
</reference>
<evidence type="ECO:0000256" key="1">
    <source>
        <dbReference type="ARBA" id="ARBA00004123"/>
    </source>
</evidence>
<dbReference type="InterPro" id="IPR012337">
    <property type="entry name" value="RNaseH-like_sf"/>
</dbReference>
<evidence type="ECO:0000256" key="8">
    <source>
        <dbReference type="ARBA" id="ARBA00023163"/>
    </source>
</evidence>
<evidence type="ECO:0000259" key="12">
    <source>
        <dbReference type="PROSITE" id="PS50808"/>
    </source>
</evidence>
<evidence type="ECO:0000313" key="14">
    <source>
        <dbReference type="RefSeq" id="XP_052114216.1"/>
    </source>
</evidence>
<evidence type="ECO:0000256" key="9">
    <source>
        <dbReference type="ARBA" id="ARBA00023242"/>
    </source>
</evidence>
<dbReference type="InterPro" id="IPR052035">
    <property type="entry name" value="ZnF_BED_domain_contain"/>
</dbReference>
<keyword evidence="4 10" id="KW-0863">Zinc-finger</keyword>
<evidence type="ECO:0000256" key="3">
    <source>
        <dbReference type="ARBA" id="ARBA00022723"/>
    </source>
</evidence>
<dbReference type="Pfam" id="PF02892">
    <property type="entry name" value="zf-BED"/>
    <property type="match status" value="1"/>
</dbReference>
<dbReference type="PROSITE" id="PS50808">
    <property type="entry name" value="ZF_BED"/>
    <property type="match status" value="1"/>
</dbReference>
<comment type="subcellular location">
    <subcellularLocation>
        <location evidence="1">Nucleus</location>
    </subcellularLocation>
</comment>
<dbReference type="InterPro" id="IPR036236">
    <property type="entry name" value="Znf_C2H2_sf"/>
</dbReference>
<evidence type="ECO:0000256" key="6">
    <source>
        <dbReference type="ARBA" id="ARBA00023015"/>
    </source>
</evidence>
<dbReference type="InterPro" id="IPR003656">
    <property type="entry name" value="Znf_BED"/>
</dbReference>
<sequence length="608" mass="70350">MDSTNMDVVAQEQQEETPVEETANFVPDESTSDENSNKSLLKNVYWQYFSRYKEGEERKAKCNHCKSVLGANPKNGTTNLKKHVLHYCKRIKLANSRQSTIAESLQRHRKNSSDTFIFDTSHTRKLIAKSICMHEYPLSYVDHVATREVFASMQPTFKMSSRNTIKKDIFEMYEVEKFNINKMMDANDSRVAITTDMWTSNQEKGYMVVTAHYIDSSWNLQMRVLSFTYVPAPHSSEVLSNALMKVLLEWNLDRKLSTITLDNCSTNDAMIDVLLGRLDSNYLLLGETAWLYRDVFARLKQKDSNYKSVPSNEEWELAKEICGKLKLFYYVTQLFSGTQVPTANIYFNKVCEIHVGLEKWAVSPNPVISSMACMMKRKFDKYWEEIHGIMGVAAILDPRYKLYGLEYKFARICEDPNECTRKVERIKQACYELLHEYQKNTSNSSNIQKKKEKGSFVKTEFDHYVEEDVHPLTPDFDILDWWKINGVRFPTLQKIARDIFAIPVSTVASESSFSTSGCIIANSLHEDTVCLQKFRYIIRWIAVDDYKREEVELFWWHHVLRSCLNRDADGQIGDNRPFGQLAIAMAGTPVGGELDVVKYVLRDDDDDV</sequence>
<dbReference type="GO" id="GO:0046983">
    <property type="term" value="F:protein dimerization activity"/>
    <property type="evidence" value="ECO:0007669"/>
    <property type="project" value="InterPro"/>
</dbReference>
<evidence type="ECO:0000256" key="11">
    <source>
        <dbReference type="SAM" id="MobiDB-lite"/>
    </source>
</evidence>
<evidence type="ECO:0000256" key="5">
    <source>
        <dbReference type="ARBA" id="ARBA00022833"/>
    </source>
</evidence>
<keyword evidence="9" id="KW-0539">Nucleus</keyword>
<dbReference type="SUPFAM" id="SSF57667">
    <property type="entry name" value="beta-beta-alpha zinc fingers"/>
    <property type="match status" value="1"/>
</dbReference>